<dbReference type="EMBL" id="JAMKFB020000002">
    <property type="protein sequence ID" value="KAL0201103.1"/>
    <property type="molecule type" value="Genomic_DNA"/>
</dbReference>
<organism evidence="2 3">
    <name type="scientific">Cirrhinus mrigala</name>
    <name type="common">Mrigala</name>
    <dbReference type="NCBI Taxonomy" id="683832"/>
    <lineage>
        <taxon>Eukaryota</taxon>
        <taxon>Metazoa</taxon>
        <taxon>Chordata</taxon>
        <taxon>Craniata</taxon>
        <taxon>Vertebrata</taxon>
        <taxon>Euteleostomi</taxon>
        <taxon>Actinopterygii</taxon>
        <taxon>Neopterygii</taxon>
        <taxon>Teleostei</taxon>
        <taxon>Ostariophysi</taxon>
        <taxon>Cypriniformes</taxon>
        <taxon>Cyprinidae</taxon>
        <taxon>Labeoninae</taxon>
        <taxon>Labeonini</taxon>
        <taxon>Cirrhinus</taxon>
    </lineage>
</organism>
<comment type="caution">
    <text evidence="2">The sequence shown here is derived from an EMBL/GenBank/DDBJ whole genome shotgun (WGS) entry which is preliminary data.</text>
</comment>
<protein>
    <submittedName>
        <fullName evidence="2">Uncharacterized protein</fullName>
    </submittedName>
</protein>
<gene>
    <name evidence="2" type="ORF">M9458_004290</name>
</gene>
<evidence type="ECO:0000313" key="2">
    <source>
        <dbReference type="EMBL" id="KAL0201103.1"/>
    </source>
</evidence>
<name>A0ABD0RRR3_CIRMR</name>
<dbReference type="Proteomes" id="UP001529510">
    <property type="component" value="Unassembled WGS sequence"/>
</dbReference>
<feature type="non-terminal residue" evidence="2">
    <location>
        <position position="1"/>
    </location>
</feature>
<keyword evidence="1" id="KW-0175">Coiled coil</keyword>
<evidence type="ECO:0000256" key="1">
    <source>
        <dbReference type="SAM" id="Coils"/>
    </source>
</evidence>
<sequence>LRELSAEQLELQNELEAVHTEHAQRLGEVRQEQRQLEHRLEQLRQQSCACQPKEQEAQYNAQ</sequence>
<reference evidence="2 3" key="1">
    <citation type="submission" date="2024-05" db="EMBL/GenBank/DDBJ databases">
        <title>Genome sequencing and assembly of Indian major carp, Cirrhinus mrigala (Hamilton, 1822).</title>
        <authorList>
            <person name="Mohindra V."/>
            <person name="Chowdhury L.M."/>
            <person name="Lal K."/>
            <person name="Jena J.K."/>
        </authorList>
    </citation>
    <scope>NUCLEOTIDE SEQUENCE [LARGE SCALE GENOMIC DNA]</scope>
    <source>
        <strain evidence="2">CM1030</strain>
        <tissue evidence="2">Blood</tissue>
    </source>
</reference>
<dbReference type="AlphaFoldDB" id="A0ABD0RRR3"/>
<accession>A0ABD0RRR3</accession>
<feature type="coiled-coil region" evidence="1">
    <location>
        <begin position="1"/>
        <end position="46"/>
    </location>
</feature>
<evidence type="ECO:0000313" key="3">
    <source>
        <dbReference type="Proteomes" id="UP001529510"/>
    </source>
</evidence>
<proteinExistence type="predicted"/>
<feature type="non-terminal residue" evidence="2">
    <location>
        <position position="62"/>
    </location>
</feature>
<keyword evidence="3" id="KW-1185">Reference proteome</keyword>